<protein>
    <submittedName>
        <fullName evidence="8">PilT protein-like</fullName>
    </submittedName>
</protein>
<comment type="cofactor">
    <cofactor evidence="1">
        <name>Mg(2+)</name>
        <dbReference type="ChEBI" id="CHEBI:18420"/>
    </cofactor>
</comment>
<dbReference type="Pfam" id="PF01850">
    <property type="entry name" value="PIN"/>
    <property type="match status" value="1"/>
</dbReference>
<evidence type="ECO:0000256" key="5">
    <source>
        <dbReference type="ARBA" id="ARBA00022842"/>
    </source>
</evidence>
<dbReference type="GO" id="GO:0004518">
    <property type="term" value="F:nuclease activity"/>
    <property type="evidence" value="ECO:0007669"/>
    <property type="project" value="UniProtKB-KW"/>
</dbReference>
<dbReference type="PANTHER" id="PTHR33653">
    <property type="entry name" value="RIBONUCLEASE VAPC2"/>
    <property type="match status" value="1"/>
</dbReference>
<feature type="domain" description="PIN" evidence="7">
    <location>
        <begin position="4"/>
        <end position="125"/>
    </location>
</feature>
<dbReference type="GO" id="GO:0016787">
    <property type="term" value="F:hydrolase activity"/>
    <property type="evidence" value="ECO:0007669"/>
    <property type="project" value="UniProtKB-KW"/>
</dbReference>
<dbReference type="SUPFAM" id="SSF88723">
    <property type="entry name" value="PIN domain-like"/>
    <property type="match status" value="1"/>
</dbReference>
<dbReference type="GO" id="GO:0046872">
    <property type="term" value="F:metal ion binding"/>
    <property type="evidence" value="ECO:0007669"/>
    <property type="project" value="UniProtKB-KW"/>
</dbReference>
<dbReference type="Gene3D" id="3.40.50.1010">
    <property type="entry name" value="5'-nuclease"/>
    <property type="match status" value="1"/>
</dbReference>
<dbReference type="InterPro" id="IPR050556">
    <property type="entry name" value="Type_II_TA_system_RNase"/>
</dbReference>
<dbReference type="AlphaFoldDB" id="E6QI87"/>
<dbReference type="EMBL" id="CABQ01000045">
    <property type="protein sequence ID" value="CBI06952.1"/>
    <property type="molecule type" value="Genomic_DNA"/>
</dbReference>
<dbReference type="InterPro" id="IPR002716">
    <property type="entry name" value="PIN_dom"/>
</dbReference>
<name>E6QI87_9ZZZZ</name>
<keyword evidence="4" id="KW-0378">Hydrolase</keyword>
<evidence type="ECO:0000256" key="1">
    <source>
        <dbReference type="ARBA" id="ARBA00001946"/>
    </source>
</evidence>
<reference evidence="8" key="1">
    <citation type="submission" date="2009-10" db="EMBL/GenBank/DDBJ databases">
        <title>Diversity of trophic interactions inside an arsenic-rich microbial ecosystem.</title>
        <authorList>
            <person name="Bertin P.N."/>
            <person name="Heinrich-Salmeron A."/>
            <person name="Pelletier E."/>
            <person name="Goulhen-Chollet F."/>
            <person name="Arsene-Ploetze F."/>
            <person name="Gallien S."/>
            <person name="Calteau A."/>
            <person name="Vallenet D."/>
            <person name="Casiot C."/>
            <person name="Chane-Woon-Ming B."/>
            <person name="Giloteaux L."/>
            <person name="Barakat M."/>
            <person name="Bonnefoy V."/>
            <person name="Bruneel O."/>
            <person name="Chandler M."/>
            <person name="Cleiss J."/>
            <person name="Duran R."/>
            <person name="Elbaz-Poulichet F."/>
            <person name="Fonknechten N."/>
            <person name="Lauga B."/>
            <person name="Mornico D."/>
            <person name="Ortet P."/>
            <person name="Schaeffer C."/>
            <person name="Siguier P."/>
            <person name="Alexander Thil Smith A."/>
            <person name="Van Dorsselaer A."/>
            <person name="Weissenbach J."/>
            <person name="Medigue C."/>
            <person name="Le Paslier D."/>
        </authorList>
    </citation>
    <scope>NUCLEOTIDE SEQUENCE</scope>
</reference>
<evidence type="ECO:0000313" key="8">
    <source>
        <dbReference type="EMBL" id="CBI06952.1"/>
    </source>
</evidence>
<keyword evidence="2" id="KW-0540">Nuclease</keyword>
<gene>
    <name evidence="8" type="ORF">CARN6_0252</name>
</gene>
<dbReference type="InterPro" id="IPR029060">
    <property type="entry name" value="PIN-like_dom_sf"/>
</dbReference>
<dbReference type="PANTHER" id="PTHR33653:SF1">
    <property type="entry name" value="RIBONUCLEASE VAPC2"/>
    <property type="match status" value="1"/>
</dbReference>
<evidence type="ECO:0000256" key="4">
    <source>
        <dbReference type="ARBA" id="ARBA00022801"/>
    </source>
</evidence>
<accession>E6QI87</accession>
<evidence type="ECO:0000256" key="6">
    <source>
        <dbReference type="ARBA" id="ARBA00038093"/>
    </source>
</evidence>
<proteinExistence type="inferred from homology"/>
<evidence type="ECO:0000256" key="3">
    <source>
        <dbReference type="ARBA" id="ARBA00022723"/>
    </source>
</evidence>
<keyword evidence="5" id="KW-0460">Magnesium</keyword>
<comment type="similarity">
    <text evidence="6">Belongs to the PINc/VapC protein family.</text>
</comment>
<evidence type="ECO:0000256" key="2">
    <source>
        <dbReference type="ARBA" id="ARBA00022722"/>
    </source>
</evidence>
<evidence type="ECO:0000259" key="7">
    <source>
        <dbReference type="Pfam" id="PF01850"/>
    </source>
</evidence>
<sequence length="134" mass="15163">MKLLIDTCVWSLVLRRRPRASLTEEEQQMAATLTEAIRDGRVAILGLIRQEILSGIRQPAQFEKLRHTLQSFPDTPLASADHEEAASLFNLCRSRGLQCGPVDILLCAVARQRKWKILTTDQGLLRCLEILNLE</sequence>
<organism evidence="8">
    <name type="scientific">mine drainage metagenome</name>
    <dbReference type="NCBI Taxonomy" id="410659"/>
    <lineage>
        <taxon>unclassified sequences</taxon>
        <taxon>metagenomes</taxon>
        <taxon>ecological metagenomes</taxon>
    </lineage>
</organism>
<comment type="caution">
    <text evidence="8">The sequence shown here is derived from an EMBL/GenBank/DDBJ whole genome shotgun (WGS) entry which is preliminary data.</text>
</comment>
<keyword evidence="3" id="KW-0479">Metal-binding</keyword>